<evidence type="ECO:0000256" key="1">
    <source>
        <dbReference type="ARBA" id="ARBA00004651"/>
    </source>
</evidence>
<feature type="transmembrane region" description="Helical" evidence="6">
    <location>
        <begin position="421"/>
        <end position="440"/>
    </location>
</feature>
<proteinExistence type="predicted"/>
<feature type="transmembrane region" description="Helical" evidence="6">
    <location>
        <begin position="446"/>
        <end position="466"/>
    </location>
</feature>
<dbReference type="RefSeq" id="WP_041496932.1">
    <property type="nucleotide sequence ID" value="NZ_AP014548.1"/>
</dbReference>
<feature type="transmembrane region" description="Helical" evidence="6">
    <location>
        <begin position="300"/>
        <end position="322"/>
    </location>
</feature>
<feature type="transmembrane region" description="Helical" evidence="6">
    <location>
        <begin position="217"/>
        <end position="235"/>
    </location>
</feature>
<keyword evidence="8" id="KW-1185">Reference proteome</keyword>
<organism evidence="7 8">
    <name type="scientific">Nonlabens marinus S1-08</name>
    <dbReference type="NCBI Taxonomy" id="1454201"/>
    <lineage>
        <taxon>Bacteria</taxon>
        <taxon>Pseudomonadati</taxon>
        <taxon>Bacteroidota</taxon>
        <taxon>Flavobacteriia</taxon>
        <taxon>Flavobacteriales</taxon>
        <taxon>Flavobacteriaceae</taxon>
        <taxon>Nonlabens</taxon>
    </lineage>
</organism>
<dbReference type="HOGENOM" id="CLU_041533_1_0_10"/>
<evidence type="ECO:0000256" key="5">
    <source>
        <dbReference type="ARBA" id="ARBA00023136"/>
    </source>
</evidence>
<feature type="transmembrane region" description="Helical" evidence="6">
    <location>
        <begin position="251"/>
        <end position="268"/>
    </location>
</feature>
<feature type="transmembrane region" description="Helical" evidence="6">
    <location>
        <begin position="41"/>
        <end position="64"/>
    </location>
</feature>
<evidence type="ECO:0000256" key="4">
    <source>
        <dbReference type="ARBA" id="ARBA00022989"/>
    </source>
</evidence>
<dbReference type="GO" id="GO:0005886">
    <property type="term" value="C:plasma membrane"/>
    <property type="evidence" value="ECO:0007669"/>
    <property type="project" value="UniProtKB-SubCell"/>
</dbReference>
<feature type="transmembrane region" description="Helical" evidence="6">
    <location>
        <begin position="12"/>
        <end position="35"/>
    </location>
</feature>
<keyword evidence="3 6" id="KW-0812">Transmembrane</keyword>
<dbReference type="PANTHER" id="PTHR30250:SF11">
    <property type="entry name" value="O-ANTIGEN TRANSPORTER-RELATED"/>
    <property type="match status" value="1"/>
</dbReference>
<feature type="transmembrane region" description="Helical" evidence="6">
    <location>
        <begin position="123"/>
        <end position="144"/>
    </location>
</feature>
<evidence type="ECO:0000313" key="7">
    <source>
        <dbReference type="EMBL" id="BAO56448.1"/>
    </source>
</evidence>
<name>W8VWL7_9FLAO</name>
<dbReference type="PANTHER" id="PTHR30250">
    <property type="entry name" value="PST FAMILY PREDICTED COLANIC ACID TRANSPORTER"/>
    <property type="match status" value="1"/>
</dbReference>
<feature type="transmembrane region" description="Helical" evidence="6">
    <location>
        <begin position="156"/>
        <end position="174"/>
    </location>
</feature>
<dbReference type="OrthoDB" id="88014at2"/>
<keyword evidence="4 6" id="KW-1133">Transmembrane helix</keyword>
<dbReference type="Proteomes" id="UP000031760">
    <property type="component" value="Chromosome"/>
</dbReference>
<dbReference type="AlphaFoldDB" id="W8VWL7"/>
<feature type="transmembrane region" description="Helical" evidence="6">
    <location>
        <begin position="360"/>
        <end position="382"/>
    </location>
</feature>
<keyword evidence="5 6" id="KW-0472">Membrane</keyword>
<reference evidence="7 8" key="1">
    <citation type="journal article" date="2014" name="Proc. Natl. Acad. Sci. U.S.A.">
        <title>Functional characterization of flavobacteria rhodopsins reveals a unique class of light-driven chloride pump in bacteria.</title>
        <authorList>
            <person name="Yoshizawa S."/>
            <person name="Kumagai Y."/>
            <person name="Kim H."/>
            <person name="Ogura Y."/>
            <person name="Hayashi T."/>
            <person name="Iwasaki W."/>
            <person name="DeLong E.F."/>
            <person name="Kogure K."/>
        </authorList>
    </citation>
    <scope>NUCLEOTIDE SEQUENCE [LARGE SCALE GENOMIC DNA]</scope>
    <source>
        <strain evidence="7 8">S1-08</strain>
    </source>
</reference>
<feature type="transmembrane region" description="Helical" evidence="6">
    <location>
        <begin position="180"/>
        <end position="197"/>
    </location>
</feature>
<evidence type="ECO:0000256" key="2">
    <source>
        <dbReference type="ARBA" id="ARBA00022475"/>
    </source>
</evidence>
<dbReference type="EMBL" id="AP014548">
    <property type="protein sequence ID" value="BAO56448.1"/>
    <property type="molecule type" value="Genomic_DNA"/>
</dbReference>
<keyword evidence="2" id="KW-1003">Cell membrane</keyword>
<dbReference type="STRING" id="1454201.NMS_2439"/>
<feature type="transmembrane region" description="Helical" evidence="6">
    <location>
        <begin position="388"/>
        <end position="409"/>
    </location>
</feature>
<evidence type="ECO:0000313" key="8">
    <source>
        <dbReference type="Proteomes" id="UP000031760"/>
    </source>
</evidence>
<comment type="subcellular location">
    <subcellularLocation>
        <location evidence="1">Cell membrane</location>
        <topology evidence="1">Multi-pass membrane protein</topology>
    </subcellularLocation>
</comment>
<feature type="transmembrane region" description="Helical" evidence="6">
    <location>
        <begin position="85"/>
        <end position="103"/>
    </location>
</feature>
<accession>W8VWL7</accession>
<dbReference type="KEGG" id="nmf:NMS_2439"/>
<dbReference type="InterPro" id="IPR050833">
    <property type="entry name" value="Poly_Biosynth_Transport"/>
</dbReference>
<protein>
    <submittedName>
        <fullName evidence="7">Polysaccharide biosynthesis protein</fullName>
    </submittedName>
</protein>
<gene>
    <name evidence="7" type="ORF">NMS_2439</name>
</gene>
<sequence length="489" mass="55552">MGIVIKHSSWNLVITGIGFVLGAVNVLVLATAYLSDDYYGLWNYILSTSFLLFPLMSFGLHNTIVKYYSTFETDRQRNNFLTQMLFWPLVGAIPIFGLVYWFYEDLKMLITTTNPMVGDYLWPILLIAVFQAYFEIFYAWTKVYLKTIEGNFLKEVFYRAAATVALLLVVFDIISQVQFIQSLILIYFLRMLLMGILAWRTYAPKFVFYKLEAGRELLWYSTLMVVAGSVGTALIDLDKNMLNQYMDIANISYYGVAGFIATVIAIPARGMAQIMHPLTAGYFNAGHLDKVENLYKRSSLNLTIVSGLLLVLIVCNVNEFYQLLPAEFAVAIPVVFLICLVKFTENLLGSNNAILYNTNLYQFTLWLGLGLALVAWGLNMWLIPAYGLLGAAVATCISYVVYAFAKAYYVQLKLKIHPWTSQTGISLLVMGVLTVVFYPWDFHWNVLVNIGLKSSLITAAFSLIVYRLKLSKEINEAVHSFLRKRKRLP</sequence>
<evidence type="ECO:0000256" key="3">
    <source>
        <dbReference type="ARBA" id="ARBA00022692"/>
    </source>
</evidence>
<evidence type="ECO:0000256" key="6">
    <source>
        <dbReference type="SAM" id="Phobius"/>
    </source>
</evidence>
<feature type="transmembrane region" description="Helical" evidence="6">
    <location>
        <begin position="328"/>
        <end position="348"/>
    </location>
</feature>